<evidence type="ECO:0000256" key="7">
    <source>
        <dbReference type="ARBA" id="ARBA00023136"/>
    </source>
</evidence>
<feature type="domain" description="Tripartite ATP-independent periplasmic transporters DctQ component" evidence="10">
    <location>
        <begin position="62"/>
        <end position="175"/>
    </location>
</feature>
<accession>A0A0L1JN24</accession>
<dbReference type="OrthoDB" id="6183232at2"/>
<keyword evidence="5 9" id="KW-0812">Transmembrane</keyword>
<evidence type="ECO:0000313" key="11">
    <source>
        <dbReference type="EMBL" id="KNG92808.1"/>
    </source>
</evidence>
<feature type="transmembrane region" description="Helical" evidence="9">
    <location>
        <begin position="112"/>
        <end position="131"/>
    </location>
</feature>
<dbReference type="Pfam" id="PF04290">
    <property type="entry name" value="DctQ"/>
    <property type="match status" value="1"/>
</dbReference>
<dbReference type="PATRIC" id="fig|1317121.7.peg.3759"/>
<evidence type="ECO:0000256" key="9">
    <source>
        <dbReference type="RuleBase" id="RU369079"/>
    </source>
</evidence>
<keyword evidence="12" id="KW-1185">Reference proteome</keyword>
<name>A0A0L1JN24_9RHOB</name>
<dbReference type="GO" id="GO:0005886">
    <property type="term" value="C:plasma membrane"/>
    <property type="evidence" value="ECO:0007669"/>
    <property type="project" value="UniProtKB-SubCell"/>
</dbReference>
<gene>
    <name evidence="11" type="ORF">ATO11_15170</name>
</gene>
<organism evidence="11 12">
    <name type="scientific">Pseudaestuariivita atlantica</name>
    <dbReference type="NCBI Taxonomy" id="1317121"/>
    <lineage>
        <taxon>Bacteria</taxon>
        <taxon>Pseudomonadati</taxon>
        <taxon>Pseudomonadota</taxon>
        <taxon>Alphaproteobacteria</taxon>
        <taxon>Rhodobacterales</taxon>
        <taxon>Paracoccaceae</taxon>
        <taxon>Pseudaestuariivita</taxon>
    </lineage>
</organism>
<dbReference type="GO" id="GO:0015740">
    <property type="term" value="P:C4-dicarboxylate transport"/>
    <property type="evidence" value="ECO:0007669"/>
    <property type="project" value="TreeGrafter"/>
</dbReference>
<reference evidence="11 12" key="1">
    <citation type="journal article" date="2015" name="Int. J. Syst. Evol. Microbiol.">
        <title>Aestuariivita atlantica sp. nov., isolated from deep sea sediment of the Atlantic Ocean.</title>
        <authorList>
            <person name="Li G."/>
            <person name="Lai Q."/>
            <person name="Du Y."/>
            <person name="Liu X."/>
            <person name="Sun F."/>
            <person name="Shao Z."/>
        </authorList>
    </citation>
    <scope>NUCLEOTIDE SEQUENCE [LARGE SCALE GENOMIC DNA]</scope>
    <source>
        <strain evidence="11 12">22II-S11-z3</strain>
    </source>
</reference>
<comment type="caution">
    <text evidence="11">The sequence shown here is derived from an EMBL/GenBank/DDBJ whole genome shotgun (WGS) entry which is preliminary data.</text>
</comment>
<sequence>MHQAIDRLARMFALLGGAVLSALIVLTCASVAGRAINTILHGDWMQQTLPGLASALLATGIGPINGDFEIVEAGMAFAIFAFLPICQLHAAHASVDIFTERLPAGANRALRAVTEAVFAAVLILIAVQLWSGMLSKFRSGQTTFLLEFPVWWSYAASVAAAGVAALVGVYVAVMRAREAVEGRAILPDNAGDAP</sequence>
<protein>
    <recommendedName>
        <fullName evidence="9">TRAP transporter small permease protein</fullName>
    </recommendedName>
</protein>
<evidence type="ECO:0000256" key="5">
    <source>
        <dbReference type="ARBA" id="ARBA00022692"/>
    </source>
</evidence>
<keyword evidence="3" id="KW-1003">Cell membrane</keyword>
<evidence type="ECO:0000256" key="4">
    <source>
        <dbReference type="ARBA" id="ARBA00022519"/>
    </source>
</evidence>
<dbReference type="EMBL" id="AQQZ01000007">
    <property type="protein sequence ID" value="KNG92808.1"/>
    <property type="molecule type" value="Genomic_DNA"/>
</dbReference>
<keyword evidence="4 9" id="KW-0997">Cell inner membrane</keyword>
<evidence type="ECO:0000256" key="6">
    <source>
        <dbReference type="ARBA" id="ARBA00022989"/>
    </source>
</evidence>
<dbReference type="InterPro" id="IPR007387">
    <property type="entry name" value="TRAP_DctQ"/>
</dbReference>
<dbReference type="AlphaFoldDB" id="A0A0L1JN24"/>
<dbReference type="STRING" id="1317121.ATO11_15170"/>
<comment type="similarity">
    <text evidence="8 9">Belongs to the TRAP transporter small permease family.</text>
</comment>
<comment type="subunit">
    <text evidence="9">The complex comprises the extracytoplasmic solute receptor protein and the two transmembrane proteins.</text>
</comment>
<keyword evidence="6 9" id="KW-1133">Transmembrane helix</keyword>
<evidence type="ECO:0000256" key="3">
    <source>
        <dbReference type="ARBA" id="ARBA00022475"/>
    </source>
</evidence>
<keyword evidence="2 9" id="KW-0813">Transport</keyword>
<feature type="transmembrane region" description="Helical" evidence="9">
    <location>
        <begin position="12"/>
        <end position="36"/>
    </location>
</feature>
<evidence type="ECO:0000256" key="8">
    <source>
        <dbReference type="ARBA" id="ARBA00038436"/>
    </source>
</evidence>
<dbReference type="Proteomes" id="UP000036938">
    <property type="component" value="Unassembled WGS sequence"/>
</dbReference>
<dbReference type="PANTHER" id="PTHR35011:SF10">
    <property type="entry name" value="TRAP TRANSPORTER SMALL PERMEASE PROTEIN"/>
    <property type="match status" value="1"/>
</dbReference>
<feature type="transmembrane region" description="Helical" evidence="9">
    <location>
        <begin position="73"/>
        <end position="91"/>
    </location>
</feature>
<comment type="function">
    <text evidence="9">Part of the tripartite ATP-independent periplasmic (TRAP) transport system.</text>
</comment>
<dbReference type="GO" id="GO:0022857">
    <property type="term" value="F:transmembrane transporter activity"/>
    <property type="evidence" value="ECO:0007669"/>
    <property type="project" value="UniProtKB-UniRule"/>
</dbReference>
<feature type="transmembrane region" description="Helical" evidence="9">
    <location>
        <begin position="151"/>
        <end position="173"/>
    </location>
</feature>
<proteinExistence type="inferred from homology"/>
<dbReference type="RefSeq" id="WP_050531755.1">
    <property type="nucleotide sequence ID" value="NZ_AQQZ01000007.1"/>
</dbReference>
<keyword evidence="7 9" id="KW-0472">Membrane</keyword>
<comment type="subcellular location">
    <subcellularLocation>
        <location evidence="1 9">Cell inner membrane</location>
        <topology evidence="1 9">Multi-pass membrane protein</topology>
    </subcellularLocation>
</comment>
<dbReference type="InterPro" id="IPR055348">
    <property type="entry name" value="DctQ"/>
</dbReference>
<evidence type="ECO:0000256" key="2">
    <source>
        <dbReference type="ARBA" id="ARBA00022448"/>
    </source>
</evidence>
<dbReference type="PANTHER" id="PTHR35011">
    <property type="entry name" value="2,3-DIKETO-L-GULONATE TRAP TRANSPORTER SMALL PERMEASE PROTEIN YIAM"/>
    <property type="match status" value="1"/>
</dbReference>
<evidence type="ECO:0000256" key="1">
    <source>
        <dbReference type="ARBA" id="ARBA00004429"/>
    </source>
</evidence>
<evidence type="ECO:0000259" key="10">
    <source>
        <dbReference type="Pfam" id="PF04290"/>
    </source>
</evidence>
<evidence type="ECO:0000313" key="12">
    <source>
        <dbReference type="Proteomes" id="UP000036938"/>
    </source>
</evidence>